<protein>
    <submittedName>
        <fullName evidence="1">Uncharacterized protein</fullName>
    </submittedName>
</protein>
<evidence type="ECO:0000313" key="2">
    <source>
        <dbReference type="Proteomes" id="UP001430377"/>
    </source>
</evidence>
<accession>A0AAW4PWM2</accession>
<organism evidence="1 2">
    <name type="scientific">Haloarcula rubra</name>
    <dbReference type="NCBI Taxonomy" id="2487747"/>
    <lineage>
        <taxon>Archaea</taxon>
        <taxon>Methanobacteriati</taxon>
        <taxon>Methanobacteriota</taxon>
        <taxon>Stenosarchaea group</taxon>
        <taxon>Halobacteria</taxon>
        <taxon>Halobacteriales</taxon>
        <taxon>Haloarculaceae</taxon>
        <taxon>Haloarcula</taxon>
    </lineage>
</organism>
<dbReference type="RefSeq" id="WP_220619892.1">
    <property type="nucleotide sequence ID" value="NZ_RKLR01000009.1"/>
</dbReference>
<gene>
    <name evidence="1" type="ORF">EGH21_18495</name>
</gene>
<evidence type="ECO:0000313" key="1">
    <source>
        <dbReference type="EMBL" id="MBX0325021.1"/>
    </source>
</evidence>
<proteinExistence type="predicted"/>
<sequence>MTNDYTVLNDWAGSGESSHQEIAEQLLPKLKEEMPEERYEVDFTADLQRAVIDAITRDLSANLAGEDWIGMGFDDPEDFLDAEAVSSAIGEQAEWYFEDDQTGKSWEILQVIFEYAEEYDLVKRSE</sequence>
<dbReference type="Proteomes" id="UP001430377">
    <property type="component" value="Unassembled WGS sequence"/>
</dbReference>
<reference evidence="1 2" key="1">
    <citation type="submission" date="2021-06" db="EMBL/GenBank/DDBJ databases">
        <title>Halomicroarcula sp. a new haloarchaeum isolated from saline soil.</title>
        <authorList>
            <person name="Duran-Viseras A."/>
            <person name="Sanchez-Porro C."/>
            <person name="Ventosa A."/>
        </authorList>
    </citation>
    <scope>NUCLEOTIDE SEQUENCE [LARGE SCALE GENOMIC DNA]</scope>
    <source>
        <strain evidence="1 2">F13</strain>
    </source>
</reference>
<dbReference type="AlphaFoldDB" id="A0AAW4PWM2"/>
<comment type="caution">
    <text evidence="1">The sequence shown here is derived from an EMBL/GenBank/DDBJ whole genome shotgun (WGS) entry which is preliminary data.</text>
</comment>
<keyword evidence="2" id="KW-1185">Reference proteome</keyword>
<dbReference type="EMBL" id="RKLR01000009">
    <property type="protein sequence ID" value="MBX0325021.1"/>
    <property type="molecule type" value="Genomic_DNA"/>
</dbReference>
<name>A0AAW4PWM2_9EURY</name>